<feature type="transmembrane region" description="Helical" evidence="7">
    <location>
        <begin position="124"/>
        <end position="144"/>
    </location>
</feature>
<dbReference type="OrthoDB" id="9787548at2"/>
<keyword evidence="2" id="KW-0813">Transport</keyword>
<comment type="caution">
    <text evidence="8">The sequence shown here is derived from an EMBL/GenBank/DDBJ whole genome shotgun (WGS) entry which is preliminary data.</text>
</comment>
<dbReference type="PANTHER" id="PTHR11706">
    <property type="entry name" value="SOLUTE CARRIER PROTEIN FAMILY 11 MEMBER"/>
    <property type="match status" value="1"/>
</dbReference>
<feature type="transmembrane region" description="Helical" evidence="7">
    <location>
        <begin position="280"/>
        <end position="310"/>
    </location>
</feature>
<keyword evidence="6 7" id="KW-0472">Membrane</keyword>
<organism evidence="8 9">
    <name type="scientific">Algoriphagus boseongensis</name>
    <dbReference type="NCBI Taxonomy" id="1442587"/>
    <lineage>
        <taxon>Bacteria</taxon>
        <taxon>Pseudomonadati</taxon>
        <taxon>Bacteroidota</taxon>
        <taxon>Cytophagia</taxon>
        <taxon>Cytophagales</taxon>
        <taxon>Cyclobacteriaceae</taxon>
        <taxon>Algoriphagus</taxon>
    </lineage>
</organism>
<dbReference type="GO" id="GO:0015086">
    <property type="term" value="F:cadmium ion transmembrane transporter activity"/>
    <property type="evidence" value="ECO:0007669"/>
    <property type="project" value="TreeGrafter"/>
</dbReference>
<feature type="transmembrane region" description="Helical" evidence="7">
    <location>
        <begin position="379"/>
        <end position="398"/>
    </location>
</feature>
<evidence type="ECO:0000313" key="9">
    <source>
        <dbReference type="Proteomes" id="UP000294535"/>
    </source>
</evidence>
<feature type="transmembrane region" description="Helical" evidence="7">
    <location>
        <begin position="40"/>
        <end position="63"/>
    </location>
</feature>
<evidence type="ECO:0000256" key="6">
    <source>
        <dbReference type="ARBA" id="ARBA00023136"/>
    </source>
</evidence>
<evidence type="ECO:0000256" key="5">
    <source>
        <dbReference type="ARBA" id="ARBA00022989"/>
    </source>
</evidence>
<dbReference type="EMBL" id="SNYF01000005">
    <property type="protein sequence ID" value="TDQ19197.1"/>
    <property type="molecule type" value="Genomic_DNA"/>
</dbReference>
<feature type="transmembrane region" description="Helical" evidence="7">
    <location>
        <begin position="234"/>
        <end position="254"/>
    </location>
</feature>
<dbReference type="GO" id="GO:0015293">
    <property type="term" value="F:symporter activity"/>
    <property type="evidence" value="ECO:0007669"/>
    <property type="project" value="UniProtKB-KW"/>
</dbReference>
<comment type="subcellular location">
    <subcellularLocation>
        <location evidence="1">Membrane</location>
        <topology evidence="1">Multi-pass membrane protein</topology>
    </subcellularLocation>
</comment>
<feature type="transmembrane region" description="Helical" evidence="7">
    <location>
        <begin position="84"/>
        <end position="104"/>
    </location>
</feature>
<evidence type="ECO:0000256" key="2">
    <source>
        <dbReference type="ARBA" id="ARBA00022448"/>
    </source>
</evidence>
<protein>
    <submittedName>
        <fullName evidence="8">NRAMP (Natural resistance-associated macrophage protein)-like metal ion transporter</fullName>
    </submittedName>
</protein>
<keyword evidence="3 7" id="KW-0812">Transmembrane</keyword>
<evidence type="ECO:0000313" key="8">
    <source>
        <dbReference type="EMBL" id="TDQ19197.1"/>
    </source>
</evidence>
<dbReference type="Proteomes" id="UP000294535">
    <property type="component" value="Unassembled WGS sequence"/>
</dbReference>
<dbReference type="GO" id="GO:0005886">
    <property type="term" value="C:plasma membrane"/>
    <property type="evidence" value="ECO:0007669"/>
    <property type="project" value="TreeGrafter"/>
</dbReference>
<feature type="transmembrane region" description="Helical" evidence="7">
    <location>
        <begin position="322"/>
        <end position="339"/>
    </location>
</feature>
<dbReference type="PANTHER" id="PTHR11706:SF33">
    <property type="entry name" value="NATURAL RESISTANCE-ASSOCIATED MACROPHAGE PROTEIN 2"/>
    <property type="match status" value="1"/>
</dbReference>
<keyword evidence="4" id="KW-0769">Symport</keyword>
<keyword evidence="5 7" id="KW-1133">Transmembrane helix</keyword>
<evidence type="ECO:0000256" key="1">
    <source>
        <dbReference type="ARBA" id="ARBA00004141"/>
    </source>
</evidence>
<evidence type="ECO:0000256" key="3">
    <source>
        <dbReference type="ARBA" id="ARBA00022692"/>
    </source>
</evidence>
<name>A0A4V3D2K0_9BACT</name>
<evidence type="ECO:0000256" key="7">
    <source>
        <dbReference type="SAM" id="Phobius"/>
    </source>
</evidence>
<sequence length="408" mass="42940">MQLKKILEKIGPGPLVTAAFIGPGTVTVCTLAGIDYDFTLLWALALSILATVYLQEISGRIGLITQQDLSELIRNQTPRKVIKLLSVILILAAIGLGNAAYQGGNISGANLGLGVFWEAPVWDIGQLSIQSGSLLFGILASLLLWSGNFNRIEKVLVGLVLTMSLAFIVSAILTKPDLGKLAIGFVPSFDPGKFPTVVALIGTTVVPYNLFLYASLVKKKWRNPSSLPSMRTDISVSVILGGLVSMGILVVGVANPSTQLENAQDIAKGLSGVFGDLGSFLMGFGLMAAGMTSAITAPLAGGLVICGVLGWSQEIKSKSMRGSMGIILILGIVFSSFGIRPVTLITLAQLANGILLPVISGWLIWAGSQADFLGKYKNSSLATSIGILIWLITFILGMKSVGTVMGWF</sequence>
<dbReference type="Pfam" id="PF01566">
    <property type="entry name" value="Nramp"/>
    <property type="match status" value="1"/>
</dbReference>
<proteinExistence type="predicted"/>
<dbReference type="InterPro" id="IPR001046">
    <property type="entry name" value="NRAMP_fam"/>
</dbReference>
<keyword evidence="9" id="KW-1185">Reference proteome</keyword>
<accession>A0A4V3D2K0</accession>
<gene>
    <name evidence="8" type="ORF">DFQ04_1014</name>
</gene>
<evidence type="ECO:0000256" key="4">
    <source>
        <dbReference type="ARBA" id="ARBA00022847"/>
    </source>
</evidence>
<feature type="transmembrane region" description="Helical" evidence="7">
    <location>
        <begin position="194"/>
        <end position="213"/>
    </location>
</feature>
<reference evidence="8 9" key="1">
    <citation type="submission" date="2019-03" db="EMBL/GenBank/DDBJ databases">
        <title>Genomic Encyclopedia of Type Strains, Phase III (KMG-III): the genomes of soil and plant-associated and newly described type strains.</title>
        <authorList>
            <person name="Whitman W."/>
        </authorList>
    </citation>
    <scope>NUCLEOTIDE SEQUENCE [LARGE SCALE GENOMIC DNA]</scope>
    <source>
        <strain evidence="8 9">CECT 8446</strain>
    </source>
</reference>
<dbReference type="RefSeq" id="WP_133553285.1">
    <property type="nucleotide sequence ID" value="NZ_SNYF01000005.1"/>
</dbReference>
<dbReference type="GO" id="GO:0005384">
    <property type="term" value="F:manganese ion transmembrane transporter activity"/>
    <property type="evidence" value="ECO:0007669"/>
    <property type="project" value="TreeGrafter"/>
</dbReference>
<dbReference type="PRINTS" id="PR00447">
    <property type="entry name" value="NATRESASSCMP"/>
</dbReference>
<feature type="transmembrane region" description="Helical" evidence="7">
    <location>
        <begin position="156"/>
        <end position="174"/>
    </location>
</feature>
<dbReference type="AlphaFoldDB" id="A0A4V3D2K0"/>
<feature type="transmembrane region" description="Helical" evidence="7">
    <location>
        <begin position="345"/>
        <end position="367"/>
    </location>
</feature>
<feature type="transmembrane region" description="Helical" evidence="7">
    <location>
        <begin position="12"/>
        <end position="34"/>
    </location>
</feature>
<dbReference type="GO" id="GO:0034755">
    <property type="term" value="P:iron ion transmembrane transport"/>
    <property type="evidence" value="ECO:0007669"/>
    <property type="project" value="TreeGrafter"/>
</dbReference>